<gene>
    <name evidence="1" type="ORF">PORY_000628</name>
</gene>
<organism evidence="1 2">
    <name type="scientific">Pneumocystis oryctolagi</name>
    <dbReference type="NCBI Taxonomy" id="42067"/>
    <lineage>
        <taxon>Eukaryota</taxon>
        <taxon>Fungi</taxon>
        <taxon>Dikarya</taxon>
        <taxon>Ascomycota</taxon>
        <taxon>Taphrinomycotina</taxon>
        <taxon>Pneumocystomycetes</taxon>
        <taxon>Pneumocystaceae</taxon>
        <taxon>Pneumocystis</taxon>
    </lineage>
</organism>
<proteinExistence type="predicted"/>
<keyword evidence="2" id="KW-1185">Reference proteome</keyword>
<name>A0ACB7CFF9_9ASCO</name>
<protein>
    <submittedName>
        <fullName evidence="1">Uncharacterized protein</fullName>
    </submittedName>
</protein>
<evidence type="ECO:0000313" key="2">
    <source>
        <dbReference type="Proteomes" id="UP000768646"/>
    </source>
</evidence>
<sequence>MKKKRFESTELFIKQRLQIMAMLLHTNFISISLFFFFLLSSIPILWPFWMLYDDSPENGYIRTQWLRRSRIWKWYCQYFPIKLHKTIDLPPDRTYIFGYHPHGVFSLGCFGAFATEGAGFSTIFPGIKNFVLTLSSNFHIPFYREYIQAFGIRSVSKHSCEKILSKGPGHAITIVLGGAQESLAARPGVIKLTLKKRHGFIKMALKMGANLVPVLAFGENDIYNQIQSKPGSRLYKFQQIFKRITKFTIPIFYGRGALNYDIGFIPWRHPINCVVGNPIPVIKTDILSEELINEIQNKYISELKHIWETWKDTYALDRICELEIVD</sequence>
<dbReference type="EMBL" id="JABTEG010000002">
    <property type="protein sequence ID" value="KAG4305718.1"/>
    <property type="molecule type" value="Genomic_DNA"/>
</dbReference>
<dbReference type="Proteomes" id="UP000768646">
    <property type="component" value="Unassembled WGS sequence"/>
</dbReference>
<reference evidence="1 2" key="1">
    <citation type="journal article" date="2021" name="Commun. Biol.">
        <title>Genomic insights into the host specific adaptation of the Pneumocystis genus.</title>
        <authorList>
            <person name="Cisse O.H."/>
            <person name="Ma L."/>
            <person name="Dekker J.P."/>
            <person name="Khil P.P."/>
            <person name="Youn J.-H."/>
            <person name="Brenchley J.M."/>
            <person name="Blair R."/>
            <person name="Pahar B."/>
            <person name="Chabe M."/>
            <person name="Van Rompay K.K.A."/>
            <person name="Keesler R."/>
            <person name="Sukura A."/>
            <person name="Hirsch V."/>
            <person name="Kutty G."/>
            <person name="Liu Y."/>
            <person name="Peng L."/>
            <person name="Chen J."/>
            <person name="Song J."/>
            <person name="Weissenbacher-Lang C."/>
            <person name="Xu J."/>
            <person name="Upham N.S."/>
            <person name="Stajich J.E."/>
            <person name="Cuomo C.A."/>
            <person name="Cushion M.T."/>
            <person name="Kovacs J.A."/>
        </authorList>
    </citation>
    <scope>NUCLEOTIDE SEQUENCE [LARGE SCALE GENOMIC DNA]</scope>
    <source>
        <strain evidence="1 2">RABM</strain>
    </source>
</reference>
<evidence type="ECO:0000313" key="1">
    <source>
        <dbReference type="EMBL" id="KAG4305718.1"/>
    </source>
</evidence>
<comment type="caution">
    <text evidence="1">The sequence shown here is derived from an EMBL/GenBank/DDBJ whole genome shotgun (WGS) entry which is preliminary data.</text>
</comment>
<accession>A0ACB7CFF9</accession>